<evidence type="ECO:0000256" key="7">
    <source>
        <dbReference type="RuleBase" id="RU363032"/>
    </source>
</evidence>
<feature type="domain" description="ABC transmembrane type-1" evidence="8">
    <location>
        <begin position="102"/>
        <end position="304"/>
    </location>
</feature>
<evidence type="ECO:0000256" key="6">
    <source>
        <dbReference type="ARBA" id="ARBA00023136"/>
    </source>
</evidence>
<evidence type="ECO:0000256" key="3">
    <source>
        <dbReference type="ARBA" id="ARBA00022475"/>
    </source>
</evidence>
<dbReference type="Proteomes" id="UP000749311">
    <property type="component" value="Unassembled WGS sequence"/>
</dbReference>
<evidence type="ECO:0000256" key="2">
    <source>
        <dbReference type="ARBA" id="ARBA00022448"/>
    </source>
</evidence>
<dbReference type="Gene3D" id="1.10.3720.10">
    <property type="entry name" value="MetI-like"/>
    <property type="match status" value="1"/>
</dbReference>
<dbReference type="PANTHER" id="PTHR43163:SF6">
    <property type="entry name" value="DIPEPTIDE TRANSPORT SYSTEM PERMEASE PROTEIN DPPB-RELATED"/>
    <property type="match status" value="1"/>
</dbReference>
<keyword evidence="6 7" id="KW-0472">Membrane</keyword>
<gene>
    <name evidence="9" type="ORF">FB473_003387</name>
</gene>
<evidence type="ECO:0000256" key="1">
    <source>
        <dbReference type="ARBA" id="ARBA00004651"/>
    </source>
</evidence>
<keyword evidence="2 7" id="KW-0813">Transport</keyword>
<evidence type="ECO:0000256" key="4">
    <source>
        <dbReference type="ARBA" id="ARBA00022692"/>
    </source>
</evidence>
<feature type="transmembrane region" description="Helical" evidence="7">
    <location>
        <begin position="150"/>
        <end position="169"/>
    </location>
</feature>
<proteinExistence type="inferred from homology"/>
<feature type="transmembrane region" description="Helical" evidence="7">
    <location>
        <begin position="110"/>
        <end position="130"/>
    </location>
</feature>
<keyword evidence="5 7" id="KW-1133">Transmembrane helix</keyword>
<dbReference type="EMBL" id="JAAMOZ010000004">
    <property type="protein sequence ID" value="NIH58690.1"/>
    <property type="molecule type" value="Genomic_DNA"/>
</dbReference>
<keyword evidence="10" id="KW-1185">Reference proteome</keyword>
<sequence>MSAQYVLKRVLQMFLVVWAAYTLVFAILWVIPGDPLEIIVAKQDMDIASLSPDEIAVLKQRYGLDRGPVGLYFSLLLGSLRGDFGTSFVRQVPVLPLIAEKATGTIQLSLFALVLVVVFGVSIAYLANVVQWPPLKWVLRRLPALGVSVPSFWVGLLLIQVFSFDLGWFPSMGDDRTWRTLALPALTMSVGPSAVLAQVLDKGLQNVLAQPHMVTARAIGLSRGQAQFRHALRNACLPALTTLGLLFGETVTASIVVETVFTRNGIGQLVQQAVLNQDVPVVQGIVVLASAVFVLINLLVDLLYPLLDKRISVETRSA</sequence>
<dbReference type="Pfam" id="PF00528">
    <property type="entry name" value="BPD_transp_1"/>
    <property type="match status" value="1"/>
</dbReference>
<dbReference type="PROSITE" id="PS50928">
    <property type="entry name" value="ABC_TM1"/>
    <property type="match status" value="1"/>
</dbReference>
<evidence type="ECO:0000256" key="5">
    <source>
        <dbReference type="ARBA" id="ARBA00022989"/>
    </source>
</evidence>
<comment type="caution">
    <text evidence="9">The sequence shown here is derived from an EMBL/GenBank/DDBJ whole genome shotgun (WGS) entry which is preliminary data.</text>
</comment>
<keyword evidence="3" id="KW-1003">Cell membrane</keyword>
<reference evidence="9 10" key="1">
    <citation type="submission" date="2020-02" db="EMBL/GenBank/DDBJ databases">
        <title>Sequencing the genomes of 1000 actinobacteria strains.</title>
        <authorList>
            <person name="Klenk H.-P."/>
        </authorList>
    </citation>
    <scope>NUCLEOTIDE SEQUENCE [LARGE SCALE GENOMIC DNA]</scope>
    <source>
        <strain evidence="9 10">DSM 19609</strain>
    </source>
</reference>
<dbReference type="InterPro" id="IPR000515">
    <property type="entry name" value="MetI-like"/>
</dbReference>
<dbReference type="PANTHER" id="PTHR43163">
    <property type="entry name" value="DIPEPTIDE TRANSPORT SYSTEM PERMEASE PROTEIN DPPB-RELATED"/>
    <property type="match status" value="1"/>
</dbReference>
<protein>
    <submittedName>
        <fullName evidence="9">Peptide/nickel transport system permease protein</fullName>
    </submittedName>
</protein>
<feature type="transmembrane region" description="Helical" evidence="7">
    <location>
        <begin position="12"/>
        <end position="31"/>
    </location>
</feature>
<evidence type="ECO:0000259" key="8">
    <source>
        <dbReference type="PROSITE" id="PS50928"/>
    </source>
</evidence>
<dbReference type="SUPFAM" id="SSF161098">
    <property type="entry name" value="MetI-like"/>
    <property type="match status" value="1"/>
</dbReference>
<dbReference type="CDD" id="cd06261">
    <property type="entry name" value="TM_PBP2"/>
    <property type="match status" value="1"/>
</dbReference>
<evidence type="ECO:0000313" key="10">
    <source>
        <dbReference type="Proteomes" id="UP000749311"/>
    </source>
</evidence>
<comment type="subcellular location">
    <subcellularLocation>
        <location evidence="1 7">Cell membrane</location>
        <topology evidence="1 7">Multi-pass membrane protein</topology>
    </subcellularLocation>
</comment>
<evidence type="ECO:0000313" key="9">
    <source>
        <dbReference type="EMBL" id="NIH58690.1"/>
    </source>
</evidence>
<keyword evidence="4 7" id="KW-0812">Transmembrane</keyword>
<dbReference type="RefSeq" id="WP_208390882.1">
    <property type="nucleotide sequence ID" value="NZ_BAAAOO010000006.1"/>
</dbReference>
<accession>A0ABX0SL49</accession>
<name>A0ABX0SL49_9ACTN</name>
<feature type="transmembrane region" description="Helical" evidence="7">
    <location>
        <begin position="285"/>
        <end position="307"/>
    </location>
</feature>
<organism evidence="9 10">
    <name type="scientific">Brooklawnia cerclae</name>
    <dbReference type="NCBI Taxonomy" id="349934"/>
    <lineage>
        <taxon>Bacteria</taxon>
        <taxon>Bacillati</taxon>
        <taxon>Actinomycetota</taxon>
        <taxon>Actinomycetes</taxon>
        <taxon>Propionibacteriales</taxon>
        <taxon>Propionibacteriaceae</taxon>
        <taxon>Brooklawnia</taxon>
    </lineage>
</organism>
<comment type="similarity">
    <text evidence="7">Belongs to the binding-protein-dependent transport system permease family.</text>
</comment>
<dbReference type="InterPro" id="IPR035906">
    <property type="entry name" value="MetI-like_sf"/>
</dbReference>